<dbReference type="GO" id="GO:0005524">
    <property type="term" value="F:ATP binding"/>
    <property type="evidence" value="ECO:0007669"/>
    <property type="project" value="UniProtKB-KW"/>
</dbReference>
<accession>A0AAE1X307</accession>
<keyword evidence="1" id="KW-0227">DNA damage</keyword>
<dbReference type="EC" id="5.6.2.3" evidence="1"/>
<keyword evidence="1" id="KW-0067">ATP-binding</keyword>
<evidence type="ECO:0000259" key="2">
    <source>
        <dbReference type="Pfam" id="PF05970"/>
    </source>
</evidence>
<feature type="domain" description="DNA helicase Pif1-like DEAD-box helicase" evidence="2">
    <location>
        <begin position="253"/>
        <end position="390"/>
    </location>
</feature>
<reference evidence="3" key="2">
    <citation type="journal article" date="2024" name="Plant">
        <title>Genomic evolution and insights into agronomic trait innovations of Sesamum species.</title>
        <authorList>
            <person name="Miao H."/>
            <person name="Wang L."/>
            <person name="Qu L."/>
            <person name="Liu H."/>
            <person name="Sun Y."/>
            <person name="Le M."/>
            <person name="Wang Q."/>
            <person name="Wei S."/>
            <person name="Zheng Y."/>
            <person name="Lin W."/>
            <person name="Duan Y."/>
            <person name="Cao H."/>
            <person name="Xiong S."/>
            <person name="Wang X."/>
            <person name="Wei L."/>
            <person name="Li C."/>
            <person name="Ma Q."/>
            <person name="Ju M."/>
            <person name="Zhao R."/>
            <person name="Li G."/>
            <person name="Mu C."/>
            <person name="Tian Q."/>
            <person name="Mei H."/>
            <person name="Zhang T."/>
            <person name="Gao T."/>
            <person name="Zhang H."/>
        </authorList>
    </citation>
    <scope>NUCLEOTIDE SEQUENCE</scope>
    <source>
        <strain evidence="3">K16</strain>
    </source>
</reference>
<dbReference type="GO" id="GO:0000723">
    <property type="term" value="P:telomere maintenance"/>
    <property type="evidence" value="ECO:0007669"/>
    <property type="project" value="InterPro"/>
</dbReference>
<dbReference type="GO" id="GO:0043139">
    <property type="term" value="F:5'-3' DNA helicase activity"/>
    <property type="evidence" value="ECO:0007669"/>
    <property type="project" value="UniProtKB-EC"/>
</dbReference>
<keyword evidence="1" id="KW-0378">Hydrolase</keyword>
<protein>
    <recommendedName>
        <fullName evidence="1">ATP-dependent DNA helicase</fullName>
        <ecNumber evidence="1">5.6.2.3</ecNumber>
    </recommendedName>
</protein>
<dbReference type="GO" id="GO:0006281">
    <property type="term" value="P:DNA repair"/>
    <property type="evidence" value="ECO:0007669"/>
    <property type="project" value="UniProtKB-KW"/>
</dbReference>
<sequence length="407" mass="46035">MLVIFDEDDKLNNLDGYDCIVKSEIPKQNEEPELYAAVTKHMIHGSCGHTKPNAPCMNNERCKKGYPKQFVECTMQGNDSYPIYQRRNDNRSRALDNNGEVVVDNSWVVPYNPWLLLKYDCHINVEVCSSIKSVKYLYKYVYKGPDCVVFERRSTQKVIGQVHAVSPNEGERLYLHVMLNHIKGPKSFDDLSTVDGVHYLTFNQAAEKRGLLQEDNSIKECLVEARSFRMPSALRSQAIRQEHYTIFFVDVLGGIGIAANLLPGGRTAHSKLKIPIKFEPLSMCRFSKQSELSTSIECASAIVWDEAPMANRKAFETVDRTFRDILGVDLLFGGKVMILGGEFWQVLPVVIGGTKSQIINASIVQSSLWSNVKLLHLPENMRAQMIKSSQTFCFVLGMVMKKLLKVI</sequence>
<keyword evidence="1" id="KW-0233">DNA recombination</keyword>
<dbReference type="PANTHER" id="PTHR10492:SF57">
    <property type="entry name" value="ATP-DEPENDENT DNA HELICASE"/>
    <property type="match status" value="1"/>
</dbReference>
<comment type="caution">
    <text evidence="3">The sequence shown here is derived from an EMBL/GenBank/DDBJ whole genome shotgun (WGS) entry which is preliminary data.</text>
</comment>
<comment type="cofactor">
    <cofactor evidence="1">
        <name>Mg(2+)</name>
        <dbReference type="ChEBI" id="CHEBI:18420"/>
    </cofactor>
</comment>
<evidence type="ECO:0000256" key="1">
    <source>
        <dbReference type="RuleBase" id="RU363044"/>
    </source>
</evidence>
<keyword evidence="1" id="KW-0347">Helicase</keyword>
<dbReference type="Gene3D" id="3.40.50.300">
    <property type="entry name" value="P-loop containing nucleotide triphosphate hydrolases"/>
    <property type="match status" value="1"/>
</dbReference>
<reference evidence="3" key="1">
    <citation type="submission" date="2020-06" db="EMBL/GenBank/DDBJ databases">
        <authorList>
            <person name="Li T."/>
            <person name="Hu X."/>
            <person name="Zhang T."/>
            <person name="Song X."/>
            <person name="Zhang H."/>
            <person name="Dai N."/>
            <person name="Sheng W."/>
            <person name="Hou X."/>
            <person name="Wei L."/>
        </authorList>
    </citation>
    <scope>NUCLEOTIDE SEQUENCE</scope>
    <source>
        <strain evidence="3">K16</strain>
        <tissue evidence="3">Leaf</tissue>
    </source>
</reference>
<name>A0AAE1X307_9LAMI</name>
<dbReference type="Proteomes" id="UP001289374">
    <property type="component" value="Unassembled WGS sequence"/>
</dbReference>
<proteinExistence type="inferred from homology"/>
<comment type="similarity">
    <text evidence="1">Belongs to the helicase family.</text>
</comment>
<organism evidence="3 4">
    <name type="scientific">Sesamum angolense</name>
    <dbReference type="NCBI Taxonomy" id="2727404"/>
    <lineage>
        <taxon>Eukaryota</taxon>
        <taxon>Viridiplantae</taxon>
        <taxon>Streptophyta</taxon>
        <taxon>Embryophyta</taxon>
        <taxon>Tracheophyta</taxon>
        <taxon>Spermatophyta</taxon>
        <taxon>Magnoliopsida</taxon>
        <taxon>eudicotyledons</taxon>
        <taxon>Gunneridae</taxon>
        <taxon>Pentapetalae</taxon>
        <taxon>asterids</taxon>
        <taxon>lamiids</taxon>
        <taxon>Lamiales</taxon>
        <taxon>Pedaliaceae</taxon>
        <taxon>Sesamum</taxon>
    </lineage>
</organism>
<dbReference type="Pfam" id="PF05970">
    <property type="entry name" value="PIF1"/>
    <property type="match status" value="1"/>
</dbReference>
<dbReference type="InterPro" id="IPR010285">
    <property type="entry name" value="DNA_helicase_pif1-like_DEAD"/>
</dbReference>
<dbReference type="InterPro" id="IPR027417">
    <property type="entry name" value="P-loop_NTPase"/>
</dbReference>
<keyword evidence="4" id="KW-1185">Reference proteome</keyword>
<comment type="catalytic activity">
    <reaction evidence="1">
        <text>ATP + H2O = ADP + phosphate + H(+)</text>
        <dbReference type="Rhea" id="RHEA:13065"/>
        <dbReference type="ChEBI" id="CHEBI:15377"/>
        <dbReference type="ChEBI" id="CHEBI:15378"/>
        <dbReference type="ChEBI" id="CHEBI:30616"/>
        <dbReference type="ChEBI" id="CHEBI:43474"/>
        <dbReference type="ChEBI" id="CHEBI:456216"/>
        <dbReference type="EC" id="5.6.2.3"/>
    </reaction>
</comment>
<dbReference type="GO" id="GO:0016787">
    <property type="term" value="F:hydrolase activity"/>
    <property type="evidence" value="ECO:0007669"/>
    <property type="project" value="UniProtKB-KW"/>
</dbReference>
<dbReference type="AlphaFoldDB" id="A0AAE1X307"/>
<keyword evidence="1" id="KW-0547">Nucleotide-binding</keyword>
<keyword evidence="1" id="KW-0234">DNA repair</keyword>
<evidence type="ECO:0000313" key="3">
    <source>
        <dbReference type="EMBL" id="KAK4404310.1"/>
    </source>
</evidence>
<dbReference type="GO" id="GO:0006310">
    <property type="term" value="P:DNA recombination"/>
    <property type="evidence" value="ECO:0007669"/>
    <property type="project" value="UniProtKB-KW"/>
</dbReference>
<evidence type="ECO:0000313" key="4">
    <source>
        <dbReference type="Proteomes" id="UP001289374"/>
    </source>
</evidence>
<dbReference type="EMBL" id="JACGWL010000004">
    <property type="protein sequence ID" value="KAK4404310.1"/>
    <property type="molecule type" value="Genomic_DNA"/>
</dbReference>
<dbReference type="PANTHER" id="PTHR10492">
    <property type="match status" value="1"/>
</dbReference>
<gene>
    <name evidence="3" type="ORF">Sango_0799600</name>
</gene>